<name>A0ACC1IBF6_9FUNG</name>
<organism evidence="1 2">
    <name type="scientific">Kickxella alabastrina</name>
    <dbReference type="NCBI Taxonomy" id="61397"/>
    <lineage>
        <taxon>Eukaryota</taxon>
        <taxon>Fungi</taxon>
        <taxon>Fungi incertae sedis</taxon>
        <taxon>Zoopagomycota</taxon>
        <taxon>Kickxellomycotina</taxon>
        <taxon>Kickxellomycetes</taxon>
        <taxon>Kickxellales</taxon>
        <taxon>Kickxellaceae</taxon>
        <taxon>Kickxella</taxon>
    </lineage>
</organism>
<reference evidence="1" key="1">
    <citation type="submission" date="2022-07" db="EMBL/GenBank/DDBJ databases">
        <title>Phylogenomic reconstructions and comparative analyses of Kickxellomycotina fungi.</title>
        <authorList>
            <person name="Reynolds N.K."/>
            <person name="Stajich J.E."/>
            <person name="Barry K."/>
            <person name="Grigoriev I.V."/>
            <person name="Crous P."/>
            <person name="Smith M.E."/>
        </authorList>
    </citation>
    <scope>NUCLEOTIDE SEQUENCE</scope>
    <source>
        <strain evidence="1">Benny 63K</strain>
    </source>
</reference>
<evidence type="ECO:0000313" key="2">
    <source>
        <dbReference type="Proteomes" id="UP001150581"/>
    </source>
</evidence>
<protein>
    <submittedName>
        <fullName evidence="1">Uncharacterized protein</fullName>
    </submittedName>
</protein>
<sequence length="254" mass="28820">MAKLTDLPYELLTQLLIISANESLVTVCRWTYICLRQTTPRICYKFVRQKGMWEKTQVIASALSYKFLSVELLDQIIKNEAELVPKHNGKRKRLKSDNLGDLKIPNRLFHFDPDGKMPVNIKLSKKQKRANIQNDSNQVRFDIVKCLLAMKLSVKGARGNTGLLLSAKAGNLTLVRMLLKRGADPQVGRDNKALLMAVVYGHLPVIRRLVKTGAPLTSLALRYAVQKKHYKIVAWLMKRGVAPDMMTIKLLDKL</sequence>
<comment type="caution">
    <text evidence="1">The sequence shown here is derived from an EMBL/GenBank/DDBJ whole genome shotgun (WGS) entry which is preliminary data.</text>
</comment>
<dbReference type="Proteomes" id="UP001150581">
    <property type="component" value="Unassembled WGS sequence"/>
</dbReference>
<accession>A0ACC1IBF6</accession>
<gene>
    <name evidence="1" type="ORF">LPJ66_006782</name>
</gene>
<evidence type="ECO:0000313" key="1">
    <source>
        <dbReference type="EMBL" id="KAJ1891684.1"/>
    </source>
</evidence>
<dbReference type="EMBL" id="JANBPG010001119">
    <property type="protein sequence ID" value="KAJ1891684.1"/>
    <property type="molecule type" value="Genomic_DNA"/>
</dbReference>
<keyword evidence="2" id="KW-1185">Reference proteome</keyword>
<proteinExistence type="predicted"/>